<protein>
    <submittedName>
        <fullName evidence="1">Uncharacterized protein</fullName>
    </submittedName>
</protein>
<comment type="caution">
    <text evidence="1">The sequence shown here is derived from an EMBL/GenBank/DDBJ whole genome shotgun (WGS) entry which is preliminary data.</text>
</comment>
<evidence type="ECO:0000313" key="2">
    <source>
        <dbReference type="Proteomes" id="UP000285326"/>
    </source>
</evidence>
<reference evidence="1 2" key="1">
    <citation type="journal article" date="2018" name="BMC Genomics">
        <title>Comparative genome analyses reveal sequence features reflecting distinct modes of host-adaptation between dicot and monocot powdery mildew.</title>
        <authorList>
            <person name="Wu Y."/>
            <person name="Ma X."/>
            <person name="Pan Z."/>
            <person name="Kale S.D."/>
            <person name="Song Y."/>
            <person name="King H."/>
            <person name="Zhang Q."/>
            <person name="Presley C."/>
            <person name="Deng X."/>
            <person name="Wei C.I."/>
            <person name="Xiao S."/>
        </authorList>
    </citation>
    <scope>NUCLEOTIDE SEQUENCE [LARGE SCALE GENOMIC DNA]</scope>
    <source>
        <strain evidence="1">UMSG1</strain>
    </source>
</reference>
<organism evidence="1 2">
    <name type="scientific">Golovinomyces cichoracearum</name>
    <dbReference type="NCBI Taxonomy" id="62708"/>
    <lineage>
        <taxon>Eukaryota</taxon>
        <taxon>Fungi</taxon>
        <taxon>Dikarya</taxon>
        <taxon>Ascomycota</taxon>
        <taxon>Pezizomycotina</taxon>
        <taxon>Leotiomycetes</taxon>
        <taxon>Erysiphales</taxon>
        <taxon>Erysiphaceae</taxon>
        <taxon>Golovinomyces</taxon>
    </lineage>
</organism>
<sequence length="65" mass="7461">MSGDRHKQGPMGIEFYMNLIRISCAIFMVPDYNGNISIVIRDLDDEDEKSQVYEHIITIQVTNSV</sequence>
<name>A0A420INI4_9PEZI</name>
<dbReference type="Proteomes" id="UP000285326">
    <property type="component" value="Unassembled WGS sequence"/>
</dbReference>
<gene>
    <name evidence="1" type="ORF">GcM1_229043</name>
</gene>
<dbReference type="EMBL" id="MCBS01022958">
    <property type="protein sequence ID" value="RKF76120.1"/>
    <property type="molecule type" value="Genomic_DNA"/>
</dbReference>
<dbReference type="AlphaFoldDB" id="A0A420INI4"/>
<proteinExistence type="predicted"/>
<evidence type="ECO:0000313" key="1">
    <source>
        <dbReference type="EMBL" id="RKF76120.1"/>
    </source>
</evidence>
<accession>A0A420INI4</accession>